<feature type="non-terminal residue" evidence="1">
    <location>
        <position position="1"/>
    </location>
</feature>
<proteinExistence type="predicted"/>
<protein>
    <recommendedName>
        <fullName evidence="2">Methyltransferase type 11 domain-containing protein</fullName>
    </recommendedName>
</protein>
<reference evidence="1" key="1">
    <citation type="journal article" date="2014" name="Front. Microbiol.">
        <title>High frequency of phylogenetically diverse reductive dehalogenase-homologous genes in deep subseafloor sedimentary metagenomes.</title>
        <authorList>
            <person name="Kawai M."/>
            <person name="Futagami T."/>
            <person name="Toyoda A."/>
            <person name="Takaki Y."/>
            <person name="Nishi S."/>
            <person name="Hori S."/>
            <person name="Arai W."/>
            <person name="Tsubouchi T."/>
            <person name="Morono Y."/>
            <person name="Uchiyama I."/>
            <person name="Ito T."/>
            <person name="Fujiyama A."/>
            <person name="Inagaki F."/>
            <person name="Takami H."/>
        </authorList>
    </citation>
    <scope>NUCLEOTIDE SEQUENCE</scope>
    <source>
        <strain evidence="1">Expedition CK06-06</strain>
    </source>
</reference>
<sequence>FMNRVNKGDKVIGKYDSIVMCAVLEHLKNPVKIIKHLKTHLNPKGRIIMTVPTKAAHIPLKIFSILDSSAPKEHIKEHIYRSFNSIKSMVEECNMKIIHHDYFQLRMNQLIVLEMEEKTTGDIND</sequence>
<dbReference type="Gene3D" id="3.40.50.150">
    <property type="entry name" value="Vaccinia Virus protein VP39"/>
    <property type="match status" value="1"/>
</dbReference>
<dbReference type="Pfam" id="PF13489">
    <property type="entry name" value="Methyltransf_23"/>
    <property type="match status" value="1"/>
</dbReference>
<dbReference type="InterPro" id="IPR029063">
    <property type="entry name" value="SAM-dependent_MTases_sf"/>
</dbReference>
<organism evidence="1">
    <name type="scientific">marine sediment metagenome</name>
    <dbReference type="NCBI Taxonomy" id="412755"/>
    <lineage>
        <taxon>unclassified sequences</taxon>
        <taxon>metagenomes</taxon>
        <taxon>ecological metagenomes</taxon>
    </lineage>
</organism>
<comment type="caution">
    <text evidence="1">The sequence shown here is derived from an EMBL/GenBank/DDBJ whole genome shotgun (WGS) entry which is preliminary data.</text>
</comment>
<evidence type="ECO:0000313" key="1">
    <source>
        <dbReference type="EMBL" id="GAG18980.1"/>
    </source>
</evidence>
<name>X0VL78_9ZZZZ</name>
<dbReference type="EMBL" id="BARS01032832">
    <property type="protein sequence ID" value="GAG18980.1"/>
    <property type="molecule type" value="Genomic_DNA"/>
</dbReference>
<dbReference type="AlphaFoldDB" id="X0VL78"/>
<accession>X0VL78</accession>
<dbReference type="SUPFAM" id="SSF53335">
    <property type="entry name" value="S-adenosyl-L-methionine-dependent methyltransferases"/>
    <property type="match status" value="1"/>
</dbReference>
<evidence type="ECO:0008006" key="2">
    <source>
        <dbReference type="Google" id="ProtNLM"/>
    </source>
</evidence>
<gene>
    <name evidence="1" type="ORF">S01H1_50920</name>
</gene>